<dbReference type="EMBL" id="LR877146">
    <property type="protein sequence ID" value="CAD2213925.1"/>
    <property type="molecule type" value="Genomic_DNA"/>
</dbReference>
<dbReference type="PANTHER" id="PTHR42262">
    <property type="entry name" value="PDZ DOMAIN-CONTAINING PROTEIN-RELATED"/>
    <property type="match status" value="1"/>
</dbReference>
<dbReference type="PANTHER" id="PTHR42262:SF2">
    <property type="entry name" value="PDZ DOMAIN-CONTAINING PROTEIN"/>
    <property type="match status" value="1"/>
</dbReference>
<dbReference type="Pfam" id="PF24953">
    <property type="entry name" value="DUF7762"/>
    <property type="match status" value="1"/>
</dbReference>
<evidence type="ECO:0000259" key="2">
    <source>
        <dbReference type="Pfam" id="PF24952"/>
    </source>
</evidence>
<accession>A0A7G2C334</accession>
<keyword evidence="5" id="KW-1185">Reference proteome</keyword>
<feature type="domain" description="DUF7762" evidence="3">
    <location>
        <begin position="237"/>
        <end position="344"/>
    </location>
</feature>
<feature type="domain" description="DUF7761" evidence="2">
    <location>
        <begin position="119"/>
        <end position="222"/>
    </location>
</feature>
<evidence type="ECO:0000313" key="5">
    <source>
        <dbReference type="Proteomes" id="UP000515908"/>
    </source>
</evidence>
<dbReference type="AlphaFoldDB" id="A0A7G2C334"/>
<protein>
    <submittedName>
        <fullName evidence="4">Uncharacterized protein</fullName>
    </submittedName>
</protein>
<dbReference type="InterPro" id="IPR056664">
    <property type="entry name" value="DUF7762"/>
</dbReference>
<name>A0A7G2C334_9TRYP</name>
<organism evidence="4 5">
    <name type="scientific">Angomonas deanei</name>
    <dbReference type="NCBI Taxonomy" id="59799"/>
    <lineage>
        <taxon>Eukaryota</taxon>
        <taxon>Discoba</taxon>
        <taxon>Euglenozoa</taxon>
        <taxon>Kinetoplastea</taxon>
        <taxon>Metakinetoplastina</taxon>
        <taxon>Trypanosomatida</taxon>
        <taxon>Trypanosomatidae</taxon>
        <taxon>Strigomonadinae</taxon>
        <taxon>Angomonas</taxon>
    </lineage>
</organism>
<dbReference type="Proteomes" id="UP000515908">
    <property type="component" value="Chromosome 02"/>
</dbReference>
<feature type="domain" description="DUF7759" evidence="1">
    <location>
        <begin position="445"/>
        <end position="553"/>
    </location>
</feature>
<proteinExistence type="predicted"/>
<evidence type="ECO:0000259" key="1">
    <source>
        <dbReference type="Pfam" id="PF24945"/>
    </source>
</evidence>
<gene>
    <name evidence="4" type="ORF">ADEAN_000136900</name>
</gene>
<evidence type="ECO:0000313" key="4">
    <source>
        <dbReference type="EMBL" id="CAD2213925.1"/>
    </source>
</evidence>
<dbReference type="Pfam" id="PF24952">
    <property type="entry name" value="DUF7761"/>
    <property type="match status" value="1"/>
</dbReference>
<evidence type="ECO:0000259" key="3">
    <source>
        <dbReference type="Pfam" id="PF24953"/>
    </source>
</evidence>
<dbReference type="InterPro" id="IPR056661">
    <property type="entry name" value="DUF7759"/>
</dbReference>
<dbReference type="InterPro" id="IPR056663">
    <property type="entry name" value="DUF7761"/>
</dbReference>
<reference evidence="4 5" key="1">
    <citation type="submission" date="2020-08" db="EMBL/GenBank/DDBJ databases">
        <authorList>
            <person name="Newling K."/>
            <person name="Davey J."/>
            <person name="Forrester S."/>
        </authorList>
    </citation>
    <scope>NUCLEOTIDE SEQUENCE [LARGE SCALE GENOMIC DNA]</scope>
    <source>
        <strain evidence="5">Crithidia deanei Carvalho (ATCC PRA-265)</strain>
    </source>
</reference>
<dbReference type="OrthoDB" id="272039at2759"/>
<dbReference type="VEuPathDB" id="TriTrypDB:ADEAN_000136900"/>
<sequence>MVKGSSLLSYVSVKLRMELALGLLKQKTETRVWLPTVNEEALAALHCTRILLQDLQEVFDHIVLLVPSLTNERHIQLLSDRSALEPLHASLVRYYYQLTDWCLLSLNSGVLSGLSYTRVKSVVCDGRKGIVDVELVRPSTAVPWGLLFNEQAHLIGVDIGLRTQEKAQTLHQLLLCSQEGATLLSVNNTKLTSGKNKTLDARGILQAVREQSTTGTTLSLQLKAEGFRDKLRLHPFQLAFLVPPQGAEGAAGQRASLWLQRLDARVSWALHFEESQLDYGTYGSFLQFKANKTVFKSISPEAREFLEYYTDRLRVLYVNGIEARDAAHAQSLLEGRECARIDIVVTPHPTQARQHSRSIDGTTGEALAAVTNIRNLTKNVKRAIKRQAKSVKEVKVLPTEVEAPLAEVEEVEGDPSPEEVEAIMKDMLTITEVPVEADPAVPQEDTDTRCVFDNKVELLACTEEEMVWNRPTTAIPWSLKFKVETNTEGITSVNLTGLPDTTNATLRQHPYVQLFSSNPSRWLLQSVNGKSVAKSAKTALKTITKVKRMRLRFV</sequence>
<dbReference type="Pfam" id="PF24945">
    <property type="entry name" value="DUF7759"/>
    <property type="match status" value="1"/>
</dbReference>